<evidence type="ECO:0000313" key="2">
    <source>
        <dbReference type="EMBL" id="EFH46981.1"/>
    </source>
</evidence>
<feature type="transmembrane region" description="Helical" evidence="1">
    <location>
        <begin position="20"/>
        <end position="41"/>
    </location>
</feature>
<name>D7MJB5_ARALL</name>
<reference evidence="3" key="1">
    <citation type="journal article" date="2011" name="Nat. Genet.">
        <title>The Arabidopsis lyrata genome sequence and the basis of rapid genome size change.</title>
        <authorList>
            <person name="Hu T.T."/>
            <person name="Pattyn P."/>
            <person name="Bakker E.G."/>
            <person name="Cao J."/>
            <person name="Cheng J.-F."/>
            <person name="Clark R.M."/>
            <person name="Fahlgren N."/>
            <person name="Fawcett J.A."/>
            <person name="Grimwood J."/>
            <person name="Gundlach H."/>
            <person name="Haberer G."/>
            <person name="Hollister J.D."/>
            <person name="Ossowski S."/>
            <person name="Ottilar R.P."/>
            <person name="Salamov A.A."/>
            <person name="Schneeberger K."/>
            <person name="Spannagl M."/>
            <person name="Wang X."/>
            <person name="Yang L."/>
            <person name="Nasrallah M.E."/>
            <person name="Bergelson J."/>
            <person name="Carrington J.C."/>
            <person name="Gaut B.S."/>
            <person name="Schmutz J."/>
            <person name="Mayer K.F.X."/>
            <person name="Van de Peer Y."/>
            <person name="Grigoriev I.V."/>
            <person name="Nordborg M."/>
            <person name="Weigel D."/>
            <person name="Guo Y.-L."/>
        </authorList>
    </citation>
    <scope>NUCLEOTIDE SEQUENCE [LARGE SCALE GENOMIC DNA]</scope>
    <source>
        <strain evidence="3">cv. MN47</strain>
    </source>
</reference>
<protein>
    <submittedName>
        <fullName evidence="2">Predicted protein</fullName>
    </submittedName>
</protein>
<gene>
    <name evidence="2" type="ORF">ARALYDRAFT_916247</name>
</gene>
<accession>D7MJB5</accession>
<sequence>MLLSGAFSGNQMLSPSFGLFFQHPSILLRCLVGFCPISFGFHSYDDRFAVG</sequence>
<evidence type="ECO:0000313" key="3">
    <source>
        <dbReference type="Proteomes" id="UP000008694"/>
    </source>
</evidence>
<dbReference type="EMBL" id="GL348719">
    <property type="protein sequence ID" value="EFH46981.1"/>
    <property type="molecule type" value="Genomic_DNA"/>
</dbReference>
<dbReference type="Proteomes" id="UP000008694">
    <property type="component" value="Unassembled WGS sequence"/>
</dbReference>
<keyword evidence="3" id="KW-1185">Reference proteome</keyword>
<dbReference type="Gramene" id="scaffold_703989.1">
    <property type="protein sequence ID" value="scaffold_703989.1"/>
    <property type="gene ID" value="scaffold_703989.1"/>
</dbReference>
<dbReference type="AlphaFoldDB" id="D7MJB5"/>
<keyword evidence="1" id="KW-0472">Membrane</keyword>
<keyword evidence="1" id="KW-1133">Transmembrane helix</keyword>
<proteinExistence type="predicted"/>
<organism evidence="3">
    <name type="scientific">Arabidopsis lyrata subsp. lyrata</name>
    <name type="common">Lyre-leaved rock-cress</name>
    <dbReference type="NCBI Taxonomy" id="81972"/>
    <lineage>
        <taxon>Eukaryota</taxon>
        <taxon>Viridiplantae</taxon>
        <taxon>Streptophyta</taxon>
        <taxon>Embryophyta</taxon>
        <taxon>Tracheophyta</taxon>
        <taxon>Spermatophyta</taxon>
        <taxon>Magnoliopsida</taxon>
        <taxon>eudicotyledons</taxon>
        <taxon>Gunneridae</taxon>
        <taxon>Pentapetalae</taxon>
        <taxon>rosids</taxon>
        <taxon>malvids</taxon>
        <taxon>Brassicales</taxon>
        <taxon>Brassicaceae</taxon>
        <taxon>Camelineae</taxon>
        <taxon>Arabidopsis</taxon>
    </lineage>
</organism>
<dbReference type="HOGENOM" id="CLU_3109158_0_0_1"/>
<evidence type="ECO:0000256" key="1">
    <source>
        <dbReference type="SAM" id="Phobius"/>
    </source>
</evidence>
<keyword evidence="1" id="KW-0812">Transmembrane</keyword>